<dbReference type="AlphaFoldDB" id="A0A7J7M113"/>
<dbReference type="EMBL" id="JACGCM010001844">
    <property type="protein sequence ID" value="KAF6148553.1"/>
    <property type="molecule type" value="Genomic_DNA"/>
</dbReference>
<feature type="compositionally biased region" description="Polar residues" evidence="1">
    <location>
        <begin position="147"/>
        <end position="171"/>
    </location>
</feature>
<sequence length="319" mass="35027">MRKAGFNSDRGFKSKMKGLRYENALCKMNPNMLLLEDNVAMKEELKVMHKKENINNSTEVEKGTSNVTETGSSIIGGIYKISRSVVDLEGNINISPNSENDHADGNGEATSHVDTVDHISIAFTSLTDVKEANDLPPIQENRHAESSVVQSKTDSSNSSQPQEALDDYTNSQGTLEYTELLNKYYELEDQRQKVLQQLQQVGSWNYPCSGEGSNYASQVHHDPNYQACHPAFNSSCCPYACNCLAGSWPSMPVCPLAGASTKGPEKLSSLENESIVKTAMGAAEKVISSMKTMAPSTSNIYEGERYFFLTVLSNAFDDC</sequence>
<dbReference type="InterPro" id="IPR040424">
    <property type="entry name" value="Smn1"/>
</dbReference>
<protein>
    <submittedName>
        <fullName evidence="2">Uncharacterized protein</fullName>
    </submittedName>
</protein>
<evidence type="ECO:0000256" key="1">
    <source>
        <dbReference type="SAM" id="MobiDB-lite"/>
    </source>
</evidence>
<organism evidence="2 3">
    <name type="scientific">Kingdonia uniflora</name>
    <dbReference type="NCBI Taxonomy" id="39325"/>
    <lineage>
        <taxon>Eukaryota</taxon>
        <taxon>Viridiplantae</taxon>
        <taxon>Streptophyta</taxon>
        <taxon>Embryophyta</taxon>
        <taxon>Tracheophyta</taxon>
        <taxon>Spermatophyta</taxon>
        <taxon>Magnoliopsida</taxon>
        <taxon>Ranunculales</taxon>
        <taxon>Circaeasteraceae</taxon>
        <taxon>Kingdonia</taxon>
    </lineage>
</organism>
<dbReference type="PANTHER" id="PTHR39267">
    <property type="entry name" value="SURVIVAL MOTOR NEURON-LIKE PROTEIN 1"/>
    <property type="match status" value="1"/>
</dbReference>
<evidence type="ECO:0000313" key="2">
    <source>
        <dbReference type="EMBL" id="KAF6148553.1"/>
    </source>
</evidence>
<proteinExistence type="predicted"/>
<dbReference type="PANTHER" id="PTHR39267:SF1">
    <property type="entry name" value="SURVIVAL MOTOR NEURON PROTEIN"/>
    <property type="match status" value="1"/>
</dbReference>
<comment type="caution">
    <text evidence="2">The sequence shown here is derived from an EMBL/GenBank/DDBJ whole genome shotgun (WGS) entry which is preliminary data.</text>
</comment>
<dbReference type="Proteomes" id="UP000541444">
    <property type="component" value="Unassembled WGS sequence"/>
</dbReference>
<accession>A0A7J7M113</accession>
<name>A0A7J7M113_9MAGN</name>
<dbReference type="OrthoDB" id="197400at2759"/>
<reference evidence="2 3" key="1">
    <citation type="journal article" date="2020" name="IScience">
        <title>Genome Sequencing of the Endangered Kingdonia uniflora (Circaeasteraceae, Ranunculales) Reveals Potential Mechanisms of Evolutionary Specialization.</title>
        <authorList>
            <person name="Sun Y."/>
            <person name="Deng T."/>
            <person name="Zhang A."/>
            <person name="Moore M.J."/>
            <person name="Landis J.B."/>
            <person name="Lin N."/>
            <person name="Zhang H."/>
            <person name="Zhang X."/>
            <person name="Huang J."/>
            <person name="Zhang X."/>
            <person name="Sun H."/>
            <person name="Wang H."/>
        </authorList>
    </citation>
    <scope>NUCLEOTIDE SEQUENCE [LARGE SCALE GENOMIC DNA]</scope>
    <source>
        <strain evidence="2">TB1705</strain>
        <tissue evidence="2">Leaf</tissue>
    </source>
</reference>
<keyword evidence="3" id="KW-1185">Reference proteome</keyword>
<evidence type="ECO:0000313" key="3">
    <source>
        <dbReference type="Proteomes" id="UP000541444"/>
    </source>
</evidence>
<gene>
    <name evidence="2" type="ORF">GIB67_042512</name>
</gene>
<feature type="region of interest" description="Disordered" evidence="1">
    <location>
        <begin position="137"/>
        <end position="171"/>
    </location>
</feature>